<evidence type="ECO:0000256" key="6">
    <source>
        <dbReference type="ARBA" id="ARBA00022729"/>
    </source>
</evidence>
<name>A0ABZ0YZ46_9GAMM</name>
<dbReference type="RefSeq" id="WP_322521798.1">
    <property type="nucleotide sequence ID" value="NZ_CP140153.1"/>
</dbReference>
<evidence type="ECO:0000256" key="1">
    <source>
        <dbReference type="ARBA" id="ARBA00004571"/>
    </source>
</evidence>
<evidence type="ECO:0000256" key="8">
    <source>
        <dbReference type="ARBA" id="ARBA00023114"/>
    </source>
</evidence>
<dbReference type="InterPro" id="IPR050298">
    <property type="entry name" value="Gram-neg_bact_OMP"/>
</dbReference>
<dbReference type="PANTHER" id="PTHR34501">
    <property type="entry name" value="PROTEIN YDDL-RELATED"/>
    <property type="match status" value="1"/>
</dbReference>
<keyword evidence="3" id="KW-0813">Transport</keyword>
<reference evidence="13 14" key="1">
    <citation type="submission" date="2023-11" db="EMBL/GenBank/DDBJ databases">
        <title>MicrobeMod: A computational toolkit for identifying prokaryotic methylation and restriction-modification with nanopore sequencing.</title>
        <authorList>
            <person name="Crits-Christoph A."/>
            <person name="Kang S.C."/>
            <person name="Lee H."/>
            <person name="Ostrov N."/>
        </authorList>
    </citation>
    <scope>NUCLEOTIDE SEQUENCE [LARGE SCALE GENOMIC DNA]</scope>
    <source>
        <strain evidence="13 14">ATCC 49870</strain>
    </source>
</reference>
<protein>
    <submittedName>
        <fullName evidence="13">Porin</fullName>
    </submittedName>
</protein>
<keyword evidence="10" id="KW-0998">Cell outer membrane</keyword>
<dbReference type="SUPFAM" id="SSF56935">
    <property type="entry name" value="Porins"/>
    <property type="match status" value="1"/>
</dbReference>
<evidence type="ECO:0000256" key="5">
    <source>
        <dbReference type="ARBA" id="ARBA00022692"/>
    </source>
</evidence>
<keyword evidence="7" id="KW-0406">Ion transport</keyword>
<dbReference type="Gene3D" id="2.40.160.10">
    <property type="entry name" value="Porin"/>
    <property type="match status" value="1"/>
</dbReference>
<evidence type="ECO:0000256" key="4">
    <source>
        <dbReference type="ARBA" id="ARBA00022452"/>
    </source>
</evidence>
<dbReference type="Pfam" id="PF13609">
    <property type="entry name" value="Porin_4"/>
    <property type="match status" value="1"/>
</dbReference>
<sequence length="366" mass="38397">MKKNIIAMAVAAAVAAPAAAIADTTLYGKIHASYDVFGGDNASNQDYSFSSNSSRIGIKGKEQISDGLALIYKWEEAVDWGDTGGGIGGARNTYVGFTGDWGTALAGRHDTPMKGVGRKYDLFGDTVGDSRAIIRGRGANSAAGGNTVGFDERMNNVLVYATPDMGGFNAMVAYVSDWDTETVDGTTRTYDSNKFDAWSVSAGYSVGGFSIDGAYEIHNAADMNGDGDTFATDSEEAYRVGAGYKMGGFKIVGLYQSISDLGFVDGAEVDMWGLGGAYSFGNSTIKAQYYTADDVDGVNDSAADLWAVGYDYKMSKQTSVYAAYGSMTSDSGDYVLASGTGHGESPVLDATGEDSNSFSVGIVHKF</sequence>
<evidence type="ECO:0000256" key="3">
    <source>
        <dbReference type="ARBA" id="ARBA00022448"/>
    </source>
</evidence>
<feature type="chain" id="PRO_5047431696" evidence="11">
    <location>
        <begin position="23"/>
        <end position="366"/>
    </location>
</feature>
<evidence type="ECO:0000256" key="10">
    <source>
        <dbReference type="ARBA" id="ARBA00023237"/>
    </source>
</evidence>
<keyword evidence="8" id="KW-0626">Porin</keyword>
<dbReference type="PRINTS" id="PR00182">
    <property type="entry name" value="ECOLNEIPORIN"/>
</dbReference>
<dbReference type="EMBL" id="CP140153">
    <property type="protein sequence ID" value="WQH16809.1"/>
    <property type="molecule type" value="Genomic_DNA"/>
</dbReference>
<evidence type="ECO:0000256" key="2">
    <source>
        <dbReference type="ARBA" id="ARBA00011233"/>
    </source>
</evidence>
<evidence type="ECO:0000313" key="14">
    <source>
        <dbReference type="Proteomes" id="UP001327459"/>
    </source>
</evidence>
<dbReference type="CDD" id="cd00342">
    <property type="entry name" value="gram_neg_porins"/>
    <property type="match status" value="1"/>
</dbReference>
<evidence type="ECO:0000259" key="12">
    <source>
        <dbReference type="Pfam" id="PF13609"/>
    </source>
</evidence>
<evidence type="ECO:0000256" key="11">
    <source>
        <dbReference type="SAM" id="SignalP"/>
    </source>
</evidence>
<keyword evidence="9" id="KW-0472">Membrane</keyword>
<dbReference type="InterPro" id="IPR001702">
    <property type="entry name" value="Porin_Gram-ve"/>
</dbReference>
<gene>
    <name evidence="13" type="ORF">SR882_02595</name>
</gene>
<evidence type="ECO:0000313" key="13">
    <source>
        <dbReference type="EMBL" id="WQH16809.1"/>
    </source>
</evidence>
<organism evidence="13 14">
    <name type="scientific">Guyparkeria halophila</name>
    <dbReference type="NCBI Taxonomy" id="47960"/>
    <lineage>
        <taxon>Bacteria</taxon>
        <taxon>Pseudomonadati</taxon>
        <taxon>Pseudomonadota</taxon>
        <taxon>Gammaproteobacteria</taxon>
        <taxon>Chromatiales</taxon>
        <taxon>Thioalkalibacteraceae</taxon>
        <taxon>Guyparkeria</taxon>
    </lineage>
</organism>
<evidence type="ECO:0000256" key="7">
    <source>
        <dbReference type="ARBA" id="ARBA00023065"/>
    </source>
</evidence>
<keyword evidence="6 11" id="KW-0732">Signal</keyword>
<feature type="signal peptide" evidence="11">
    <location>
        <begin position="1"/>
        <end position="22"/>
    </location>
</feature>
<dbReference type="InterPro" id="IPR023614">
    <property type="entry name" value="Porin_dom_sf"/>
</dbReference>
<proteinExistence type="predicted"/>
<feature type="domain" description="Porin" evidence="12">
    <location>
        <begin position="9"/>
        <end position="330"/>
    </location>
</feature>
<dbReference type="PANTHER" id="PTHR34501:SF9">
    <property type="entry name" value="MAJOR OUTER MEMBRANE PROTEIN P.IA"/>
    <property type="match status" value="1"/>
</dbReference>
<dbReference type="PRINTS" id="PR00184">
    <property type="entry name" value="NEISSPPORIN"/>
</dbReference>
<comment type="subcellular location">
    <subcellularLocation>
        <location evidence="1">Cell outer membrane</location>
        <topology evidence="1">Multi-pass membrane protein</topology>
    </subcellularLocation>
</comment>
<keyword evidence="14" id="KW-1185">Reference proteome</keyword>
<keyword evidence="4" id="KW-1134">Transmembrane beta strand</keyword>
<dbReference type="InterPro" id="IPR002299">
    <property type="entry name" value="Porin_Neis"/>
</dbReference>
<dbReference type="Proteomes" id="UP001327459">
    <property type="component" value="Chromosome"/>
</dbReference>
<accession>A0ABZ0YZ46</accession>
<comment type="subunit">
    <text evidence="2">Homotrimer.</text>
</comment>
<evidence type="ECO:0000256" key="9">
    <source>
        <dbReference type="ARBA" id="ARBA00023136"/>
    </source>
</evidence>
<keyword evidence="5" id="KW-0812">Transmembrane</keyword>
<dbReference type="InterPro" id="IPR033900">
    <property type="entry name" value="Gram_neg_porin_domain"/>
</dbReference>